<sequence length="754" mass="76905">MSAALRRGQVTRAVLVLLVAGLALLAGVAVAPVGVATTDPSPSATTTWPISVQVTEVSPAVLRPGDDLTVTATLRNEGAEPVASPSAILRLSRNRLHTRTDLQSWAAGKMAAGTRVATDTVTGPLEPGDSVDVVLTVAAQDVRLLEGADVWGPRGISIDARAGTRLSGQQRTYLLWLPSDDVPAAGVSVAVPVVGPAASPAVPAHSPQDEEEGDEAEGGDDADQAQDAEAAPEATALPTPAVWVPDDATAGRLEEATASGERLAQVERLLAAAPDVSAVVDPSLLSLAAGGGSHARAWSAGMTTLLGDRDVLALPWADPDVAAVAHAARPDLVAVAASTARPWAELAWGADVPLVLWSPATADPDGTTAAVTANAGAEALVLPAGAVEDAGETATPARTQLRGDGTVAGLAPDPVLTHLLTDPRAVEPDASPATAVQRTLAELAVAARQSDTPPDVLLAPDRDWVPDVTYATALLDALDTAPWVDLQPVSALLDDRPQGRTTLPDDAVGPTELTAGQVQTLAAARERAHAFADITADPDEFLAGVDPAVLAPLSVAWRTDPTGRDALVAGVVADVDERTSGLSIQPLSDVRVIGAVSGARMTVLNTLDVPVTVQLVVTPRKSCLQVEPIDPVEVDAQGSRSVPLELTAHANCEVRIVAHLASTAGAPVSAPVEFTARVQPTIESVGTVVVGVLLAVGLLLGIVRTVRRGQSARRGARTEAEAEADAPVTLGVLGGVVDTGEQSTVAARSGREDA</sequence>
<dbReference type="KEGG" id="cfi:Celf_3795"/>
<accession>F4H650</accession>
<reference evidence="3 4" key="1">
    <citation type="submission" date="2011-04" db="EMBL/GenBank/DDBJ databases">
        <title>Complete sequence of Cellulomonas fimi ATCC 484.</title>
        <authorList>
            <consortium name="US DOE Joint Genome Institute"/>
            <person name="Lucas S."/>
            <person name="Han J."/>
            <person name="Lapidus A."/>
            <person name="Cheng J.-F."/>
            <person name="Goodwin L."/>
            <person name="Pitluck S."/>
            <person name="Peters L."/>
            <person name="Chertkov O."/>
            <person name="Detter J.C."/>
            <person name="Han C."/>
            <person name="Tapia R."/>
            <person name="Land M."/>
            <person name="Hauser L."/>
            <person name="Kyrpides N."/>
            <person name="Ivanova N."/>
            <person name="Ovchinnikova G."/>
            <person name="Pagani I."/>
            <person name="Mead D."/>
            <person name="Brumm P."/>
            <person name="Woyke T."/>
        </authorList>
    </citation>
    <scope>NUCLEOTIDE SEQUENCE [LARGE SCALE GENOMIC DNA]</scope>
    <source>
        <strain evidence="4">ATCC 484 / DSM 20113 / JCM 1341 / NBRC 15513 / NCIMB 8980 / NCTC 7547</strain>
    </source>
</reference>
<feature type="transmembrane region" description="Helical" evidence="2">
    <location>
        <begin position="685"/>
        <end position="703"/>
    </location>
</feature>
<evidence type="ECO:0000313" key="4">
    <source>
        <dbReference type="Proteomes" id="UP000008460"/>
    </source>
</evidence>
<dbReference type="HOGENOM" id="CLU_020914_0_0_11"/>
<dbReference type="Gene3D" id="2.60.40.10">
    <property type="entry name" value="Immunoglobulins"/>
    <property type="match status" value="1"/>
</dbReference>
<evidence type="ECO:0000256" key="2">
    <source>
        <dbReference type="SAM" id="Phobius"/>
    </source>
</evidence>
<dbReference type="eggNOG" id="COG1361">
    <property type="taxonomic scope" value="Bacteria"/>
</dbReference>
<keyword evidence="2" id="KW-1133">Transmembrane helix</keyword>
<dbReference type="Pfam" id="PF19516">
    <property type="entry name" value="DUF6049"/>
    <property type="match status" value="1"/>
</dbReference>
<dbReference type="EMBL" id="CP002666">
    <property type="protein sequence ID" value="AEE47900.1"/>
    <property type="molecule type" value="Genomic_DNA"/>
</dbReference>
<dbReference type="RefSeq" id="WP_013772923.1">
    <property type="nucleotide sequence ID" value="NC_015514.1"/>
</dbReference>
<evidence type="ECO:0000313" key="3">
    <source>
        <dbReference type="EMBL" id="AEE47900.1"/>
    </source>
</evidence>
<dbReference type="InterPro" id="IPR046112">
    <property type="entry name" value="DUF6049"/>
</dbReference>
<keyword evidence="2" id="KW-0472">Membrane</keyword>
<dbReference type="InterPro" id="IPR013783">
    <property type="entry name" value="Ig-like_fold"/>
</dbReference>
<feature type="compositionally biased region" description="Acidic residues" evidence="1">
    <location>
        <begin position="209"/>
        <end position="226"/>
    </location>
</feature>
<feature type="region of interest" description="Disordered" evidence="1">
    <location>
        <begin position="198"/>
        <end position="242"/>
    </location>
</feature>
<protein>
    <submittedName>
        <fullName evidence="3">Uncharacterized protein</fullName>
    </submittedName>
</protein>
<dbReference type="Proteomes" id="UP000008460">
    <property type="component" value="Chromosome"/>
</dbReference>
<keyword evidence="4" id="KW-1185">Reference proteome</keyword>
<keyword evidence="2" id="KW-0812">Transmembrane</keyword>
<gene>
    <name evidence="3" type="ordered locus">Celf_3795</name>
</gene>
<dbReference type="AlphaFoldDB" id="F4H650"/>
<name>F4H650_CELFA</name>
<proteinExistence type="predicted"/>
<dbReference type="STRING" id="590998.Celf_3795"/>
<evidence type="ECO:0000256" key="1">
    <source>
        <dbReference type="SAM" id="MobiDB-lite"/>
    </source>
</evidence>
<dbReference type="GO" id="GO:0005975">
    <property type="term" value="P:carbohydrate metabolic process"/>
    <property type="evidence" value="ECO:0007669"/>
    <property type="project" value="UniProtKB-ARBA"/>
</dbReference>
<organism evidence="3 4">
    <name type="scientific">Cellulomonas fimi (strain ATCC 484 / DSM 20113 / JCM 1341 / CCUG 24087 / LMG 16345 / NBRC 15513 / NCIMB 8980 / NCTC 7547 / NRS-133)</name>
    <dbReference type="NCBI Taxonomy" id="590998"/>
    <lineage>
        <taxon>Bacteria</taxon>
        <taxon>Bacillati</taxon>
        <taxon>Actinomycetota</taxon>
        <taxon>Actinomycetes</taxon>
        <taxon>Micrococcales</taxon>
        <taxon>Cellulomonadaceae</taxon>
        <taxon>Cellulomonas</taxon>
    </lineage>
</organism>